<protein>
    <submittedName>
        <fullName evidence="9">Peptide/nickel transport system permease protein</fullName>
    </submittedName>
</protein>
<dbReference type="SUPFAM" id="SSF161098">
    <property type="entry name" value="MetI-like"/>
    <property type="match status" value="1"/>
</dbReference>
<keyword evidence="5 7" id="KW-1133">Transmembrane helix</keyword>
<feature type="transmembrane region" description="Helical" evidence="7">
    <location>
        <begin position="135"/>
        <end position="161"/>
    </location>
</feature>
<evidence type="ECO:0000256" key="2">
    <source>
        <dbReference type="ARBA" id="ARBA00022448"/>
    </source>
</evidence>
<keyword evidence="10" id="KW-1185">Reference proteome</keyword>
<dbReference type="Pfam" id="PF19300">
    <property type="entry name" value="BPD_transp_1_N"/>
    <property type="match status" value="1"/>
</dbReference>
<feature type="domain" description="ABC transmembrane type-1" evidence="8">
    <location>
        <begin position="95"/>
        <end position="304"/>
    </location>
</feature>
<evidence type="ECO:0000313" key="9">
    <source>
        <dbReference type="EMBL" id="CUU54589.1"/>
    </source>
</evidence>
<organism evidence="9 10">
    <name type="scientific">Parafrankia irregularis</name>
    <dbReference type="NCBI Taxonomy" id="795642"/>
    <lineage>
        <taxon>Bacteria</taxon>
        <taxon>Bacillati</taxon>
        <taxon>Actinomycetota</taxon>
        <taxon>Actinomycetes</taxon>
        <taxon>Frankiales</taxon>
        <taxon>Frankiaceae</taxon>
        <taxon>Parafrankia</taxon>
    </lineage>
</organism>
<proteinExistence type="inferred from homology"/>
<dbReference type="InterPro" id="IPR000515">
    <property type="entry name" value="MetI-like"/>
</dbReference>
<dbReference type="AlphaFoldDB" id="A0A0S4QGI3"/>
<feature type="transmembrane region" description="Helical" evidence="7">
    <location>
        <begin position="280"/>
        <end position="300"/>
    </location>
</feature>
<dbReference type="CDD" id="cd06261">
    <property type="entry name" value="TM_PBP2"/>
    <property type="match status" value="1"/>
</dbReference>
<dbReference type="Gene3D" id="1.10.3720.10">
    <property type="entry name" value="MetI-like"/>
    <property type="match status" value="1"/>
</dbReference>
<dbReference type="InterPro" id="IPR035906">
    <property type="entry name" value="MetI-like_sf"/>
</dbReference>
<dbReference type="RefSeq" id="WP_091272249.1">
    <property type="nucleotide sequence ID" value="NZ_FAOZ01000003.1"/>
</dbReference>
<evidence type="ECO:0000259" key="8">
    <source>
        <dbReference type="PROSITE" id="PS50928"/>
    </source>
</evidence>
<keyword evidence="6 7" id="KW-0472">Membrane</keyword>
<dbReference type="Proteomes" id="UP000198802">
    <property type="component" value="Unassembled WGS sequence"/>
</dbReference>
<evidence type="ECO:0000256" key="1">
    <source>
        <dbReference type="ARBA" id="ARBA00004651"/>
    </source>
</evidence>
<keyword evidence="4 7" id="KW-0812">Transmembrane</keyword>
<comment type="subcellular location">
    <subcellularLocation>
        <location evidence="1 7">Cell membrane</location>
        <topology evidence="1 7">Multi-pass membrane protein</topology>
    </subcellularLocation>
</comment>
<accession>A0A0S4QGI3</accession>
<sequence length="317" mass="33408">MLLTAARRIGRALLVVLLVTMGAVALLSLAPGSAASVILGENATPEAIDALNAELGLDRPLWSQYVHWIGDAVTGDLGTSPITHQPVLDAIIERLPVTLELAALGLLVALLVAVPLAVASAAWPGSLLDRAITALSSVFLSVPAFIAGPVLVYVFALQAGWFPVTGWTRISEDPGENLRGVILPVIAIALTEIASFHRLLRTDLVGTLREDFIGAARAKGMSPGYVMARHALRPSSFSLVTLVGINLGRLIGGTVIVESFFSLPGLGQLVIYSITARDIITVQGVVVFIAVVYVAINMLVDLSYGWLDPRVRKAATA</sequence>
<dbReference type="InterPro" id="IPR045621">
    <property type="entry name" value="BPD_transp_1_N"/>
</dbReference>
<keyword evidence="3" id="KW-1003">Cell membrane</keyword>
<feature type="transmembrane region" description="Helical" evidence="7">
    <location>
        <begin position="237"/>
        <end position="260"/>
    </location>
</feature>
<evidence type="ECO:0000256" key="3">
    <source>
        <dbReference type="ARBA" id="ARBA00022475"/>
    </source>
</evidence>
<dbReference type="Pfam" id="PF00528">
    <property type="entry name" value="BPD_transp_1"/>
    <property type="match status" value="1"/>
</dbReference>
<feature type="transmembrane region" description="Helical" evidence="7">
    <location>
        <begin position="181"/>
        <end position="200"/>
    </location>
</feature>
<evidence type="ECO:0000256" key="6">
    <source>
        <dbReference type="ARBA" id="ARBA00023136"/>
    </source>
</evidence>
<evidence type="ECO:0000256" key="4">
    <source>
        <dbReference type="ARBA" id="ARBA00022692"/>
    </source>
</evidence>
<keyword evidence="2 7" id="KW-0813">Transport</keyword>
<feature type="transmembrane region" description="Helical" evidence="7">
    <location>
        <begin position="101"/>
        <end position="123"/>
    </location>
</feature>
<reference evidence="10" key="1">
    <citation type="submission" date="2015-11" db="EMBL/GenBank/DDBJ databases">
        <authorList>
            <person name="Varghese N."/>
        </authorList>
    </citation>
    <scope>NUCLEOTIDE SEQUENCE [LARGE SCALE GENOMIC DNA]</scope>
    <source>
        <strain evidence="10">DSM 45899</strain>
    </source>
</reference>
<dbReference type="PANTHER" id="PTHR43163">
    <property type="entry name" value="DIPEPTIDE TRANSPORT SYSTEM PERMEASE PROTEIN DPPB-RELATED"/>
    <property type="match status" value="1"/>
</dbReference>
<dbReference type="EMBL" id="FAOZ01000003">
    <property type="protein sequence ID" value="CUU54589.1"/>
    <property type="molecule type" value="Genomic_DNA"/>
</dbReference>
<dbReference type="PROSITE" id="PS50928">
    <property type="entry name" value="ABC_TM1"/>
    <property type="match status" value="1"/>
</dbReference>
<comment type="similarity">
    <text evidence="7">Belongs to the binding-protein-dependent transport system permease family.</text>
</comment>
<evidence type="ECO:0000256" key="5">
    <source>
        <dbReference type="ARBA" id="ARBA00022989"/>
    </source>
</evidence>
<name>A0A0S4QGI3_9ACTN</name>
<dbReference type="PANTHER" id="PTHR43163:SF6">
    <property type="entry name" value="DIPEPTIDE TRANSPORT SYSTEM PERMEASE PROTEIN DPPB-RELATED"/>
    <property type="match status" value="1"/>
</dbReference>
<evidence type="ECO:0000313" key="10">
    <source>
        <dbReference type="Proteomes" id="UP000198802"/>
    </source>
</evidence>
<dbReference type="GO" id="GO:0005886">
    <property type="term" value="C:plasma membrane"/>
    <property type="evidence" value="ECO:0007669"/>
    <property type="project" value="UniProtKB-SubCell"/>
</dbReference>
<dbReference type="GO" id="GO:0055085">
    <property type="term" value="P:transmembrane transport"/>
    <property type="evidence" value="ECO:0007669"/>
    <property type="project" value="InterPro"/>
</dbReference>
<evidence type="ECO:0000256" key="7">
    <source>
        <dbReference type="RuleBase" id="RU363032"/>
    </source>
</evidence>
<gene>
    <name evidence="9" type="ORF">Ga0074812_10379</name>
</gene>